<keyword evidence="5" id="KW-0175">Coiled coil</keyword>
<sequence length="374" mass="42835">MTARPVRRREQSEANVCLDLLKEPVAIPCGHSFCRSCINDCWDQEDQTGSYSCPQCRHTFTPRPDLNKNAMLAELADTLKKTKLQDAPPVDSYVGPGDVECDVCSGRKRKAVKSCLVCLLSFCEAHVQIHESPAYKKHKLVKASVNLQEKICPHHDKLLEAFCRTDRKLICLLCMDSHISHEVSSAGTQRNVKQAQLADIQRQNTERIQQGDKKLQELRETKEFLQRSAQAAMEDIEKLFTQLIKSTEQRRSQLKELIRAQEKTELNHIEELVRKVEQEIADLRRRDAELEQLSLTDDYIHFLQIFPSVSVVPLVTDISSIKEKPQFSLEFVKKIGSEMIKLTNDDLSNLEVVKRSGVCRILPVEPKTREEFLK</sequence>
<evidence type="ECO:0000256" key="4">
    <source>
        <dbReference type="PROSITE-ProRule" id="PRU00024"/>
    </source>
</evidence>
<dbReference type="Gene3D" id="4.10.830.40">
    <property type="match status" value="1"/>
</dbReference>
<dbReference type="Gene3D" id="3.30.160.60">
    <property type="entry name" value="Classic Zinc Finger"/>
    <property type="match status" value="1"/>
</dbReference>
<evidence type="ECO:0000313" key="8">
    <source>
        <dbReference type="EMBL" id="KAK1786628.1"/>
    </source>
</evidence>
<dbReference type="EMBL" id="JAROKS010000024">
    <property type="protein sequence ID" value="KAK1786628.1"/>
    <property type="molecule type" value="Genomic_DNA"/>
</dbReference>
<feature type="domain" description="RING-type" evidence="6">
    <location>
        <begin position="16"/>
        <end position="57"/>
    </location>
</feature>
<evidence type="ECO:0000313" key="9">
    <source>
        <dbReference type="Proteomes" id="UP001239994"/>
    </source>
</evidence>
<dbReference type="InterPro" id="IPR058030">
    <property type="entry name" value="TRIM8/14/16/25/29/45/65_CC"/>
</dbReference>
<evidence type="ECO:0008006" key="10">
    <source>
        <dbReference type="Google" id="ProtNLM"/>
    </source>
</evidence>
<evidence type="ECO:0000259" key="6">
    <source>
        <dbReference type="PROSITE" id="PS50089"/>
    </source>
</evidence>
<dbReference type="SUPFAM" id="SSF57845">
    <property type="entry name" value="B-box zinc-binding domain"/>
    <property type="match status" value="1"/>
</dbReference>
<evidence type="ECO:0000256" key="5">
    <source>
        <dbReference type="SAM" id="Coils"/>
    </source>
</evidence>
<keyword evidence="3" id="KW-0862">Zinc</keyword>
<dbReference type="InterPro" id="IPR017907">
    <property type="entry name" value="Znf_RING_CS"/>
</dbReference>
<dbReference type="InterPro" id="IPR013083">
    <property type="entry name" value="Znf_RING/FYVE/PHD"/>
</dbReference>
<protein>
    <recommendedName>
        <fullName evidence="10">E3 ubiquitin/ISG15 ligase TRIM25-like</fullName>
    </recommendedName>
</protein>
<evidence type="ECO:0000256" key="3">
    <source>
        <dbReference type="ARBA" id="ARBA00022833"/>
    </source>
</evidence>
<dbReference type="CDD" id="cd19769">
    <property type="entry name" value="Bbox2_TRIM16-like"/>
    <property type="match status" value="1"/>
</dbReference>
<dbReference type="Pfam" id="PF15227">
    <property type="entry name" value="zf-C3HC4_4"/>
    <property type="match status" value="1"/>
</dbReference>
<dbReference type="PROSITE" id="PS50089">
    <property type="entry name" value="ZF_RING_2"/>
    <property type="match status" value="1"/>
</dbReference>
<dbReference type="PANTHER" id="PTHR25465">
    <property type="entry name" value="B-BOX DOMAIN CONTAINING"/>
    <property type="match status" value="1"/>
</dbReference>
<dbReference type="SUPFAM" id="SSF57850">
    <property type="entry name" value="RING/U-box"/>
    <property type="match status" value="1"/>
</dbReference>
<dbReference type="InterPro" id="IPR051051">
    <property type="entry name" value="E3_ubiq-ligase_TRIM/RNF"/>
</dbReference>
<dbReference type="InterPro" id="IPR000315">
    <property type="entry name" value="Znf_B-box"/>
</dbReference>
<dbReference type="InterPro" id="IPR001841">
    <property type="entry name" value="Znf_RING"/>
</dbReference>
<evidence type="ECO:0000256" key="1">
    <source>
        <dbReference type="ARBA" id="ARBA00022723"/>
    </source>
</evidence>
<reference evidence="8" key="1">
    <citation type="submission" date="2023-03" db="EMBL/GenBank/DDBJ databases">
        <title>Electrophorus voltai genome.</title>
        <authorList>
            <person name="Bian C."/>
        </authorList>
    </citation>
    <scope>NUCLEOTIDE SEQUENCE</scope>
    <source>
        <strain evidence="8">CB-2022</strain>
        <tissue evidence="8">Muscle</tissue>
    </source>
</reference>
<evidence type="ECO:0000256" key="2">
    <source>
        <dbReference type="ARBA" id="ARBA00022771"/>
    </source>
</evidence>
<proteinExistence type="predicted"/>
<evidence type="ECO:0000259" key="7">
    <source>
        <dbReference type="PROSITE" id="PS50119"/>
    </source>
</evidence>
<dbReference type="Gene3D" id="3.30.40.10">
    <property type="entry name" value="Zinc/RING finger domain, C3HC4 (zinc finger)"/>
    <property type="match status" value="1"/>
</dbReference>
<feature type="domain" description="B box-type" evidence="7">
    <location>
        <begin position="147"/>
        <end position="186"/>
    </location>
</feature>
<keyword evidence="2 4" id="KW-0863">Zinc-finger</keyword>
<dbReference type="SMART" id="SM00184">
    <property type="entry name" value="RING"/>
    <property type="match status" value="1"/>
</dbReference>
<organism evidence="8 9">
    <name type="scientific">Electrophorus voltai</name>
    <dbReference type="NCBI Taxonomy" id="2609070"/>
    <lineage>
        <taxon>Eukaryota</taxon>
        <taxon>Metazoa</taxon>
        <taxon>Chordata</taxon>
        <taxon>Craniata</taxon>
        <taxon>Vertebrata</taxon>
        <taxon>Euteleostomi</taxon>
        <taxon>Actinopterygii</taxon>
        <taxon>Neopterygii</taxon>
        <taxon>Teleostei</taxon>
        <taxon>Ostariophysi</taxon>
        <taxon>Gymnotiformes</taxon>
        <taxon>Gymnotoidei</taxon>
        <taxon>Gymnotidae</taxon>
        <taxon>Electrophorus</taxon>
    </lineage>
</organism>
<accession>A0AAD8YSM5</accession>
<dbReference type="Pfam" id="PF25600">
    <property type="entry name" value="TRIM_CC"/>
    <property type="match status" value="1"/>
</dbReference>
<name>A0AAD8YSM5_9TELE</name>
<keyword evidence="1" id="KW-0479">Metal-binding</keyword>
<keyword evidence="9" id="KW-1185">Reference proteome</keyword>
<dbReference type="SMART" id="SM00336">
    <property type="entry name" value="BBOX"/>
    <property type="match status" value="1"/>
</dbReference>
<comment type="caution">
    <text evidence="8">The sequence shown here is derived from an EMBL/GenBank/DDBJ whole genome shotgun (WGS) entry which is preliminary data.</text>
</comment>
<dbReference type="PANTHER" id="PTHR25465:SF5">
    <property type="entry name" value="E3 UBIQUITIN_ISG15 LIGASE TRIM25-RELATED"/>
    <property type="match status" value="1"/>
</dbReference>
<dbReference type="AlphaFoldDB" id="A0AAD8YSM5"/>
<dbReference type="Pfam" id="PF00643">
    <property type="entry name" value="zf-B_box"/>
    <property type="match status" value="1"/>
</dbReference>
<dbReference type="Proteomes" id="UP001239994">
    <property type="component" value="Unassembled WGS sequence"/>
</dbReference>
<dbReference type="PROSITE" id="PS50119">
    <property type="entry name" value="ZF_BBOX"/>
    <property type="match status" value="1"/>
</dbReference>
<gene>
    <name evidence="8" type="ORF">P4O66_003064</name>
</gene>
<feature type="coiled-coil region" evidence="5">
    <location>
        <begin position="208"/>
        <end position="293"/>
    </location>
</feature>
<dbReference type="GO" id="GO:0008270">
    <property type="term" value="F:zinc ion binding"/>
    <property type="evidence" value="ECO:0007669"/>
    <property type="project" value="UniProtKB-KW"/>
</dbReference>
<dbReference type="PROSITE" id="PS00518">
    <property type="entry name" value="ZF_RING_1"/>
    <property type="match status" value="1"/>
</dbReference>